<dbReference type="Proteomes" id="UP000229782">
    <property type="component" value="Unassembled WGS sequence"/>
</dbReference>
<dbReference type="PROSITE" id="PS00409">
    <property type="entry name" value="PROKAR_NTER_METHYL"/>
    <property type="match status" value="1"/>
</dbReference>
<dbReference type="InterPro" id="IPR012902">
    <property type="entry name" value="N_methyl_site"/>
</dbReference>
<accession>A0A2H0N2W1</accession>
<feature type="transmembrane region" description="Helical" evidence="1">
    <location>
        <begin position="21"/>
        <end position="44"/>
    </location>
</feature>
<dbReference type="InterPro" id="IPR008969">
    <property type="entry name" value="CarboxyPept-like_regulatory"/>
</dbReference>
<keyword evidence="1" id="KW-1133">Transmembrane helix</keyword>
<organism evidence="2 3">
    <name type="scientific">Candidatus Magasanikbacteria bacterium CG11_big_fil_rev_8_21_14_0_20_43_7</name>
    <dbReference type="NCBI Taxonomy" id="1974654"/>
    <lineage>
        <taxon>Bacteria</taxon>
        <taxon>Candidatus Magasanikiibacteriota</taxon>
    </lineage>
</organism>
<dbReference type="AlphaFoldDB" id="A0A2H0N2W1"/>
<comment type="caution">
    <text evidence="2">The sequence shown here is derived from an EMBL/GenBank/DDBJ whole genome shotgun (WGS) entry which is preliminary data.</text>
</comment>
<reference evidence="2 3" key="1">
    <citation type="submission" date="2017-09" db="EMBL/GenBank/DDBJ databases">
        <title>Depth-based differentiation of microbial function through sediment-hosted aquifers and enrichment of novel symbionts in the deep terrestrial subsurface.</title>
        <authorList>
            <person name="Probst A.J."/>
            <person name="Ladd B."/>
            <person name="Jarett J.K."/>
            <person name="Geller-Mcgrath D.E."/>
            <person name="Sieber C.M."/>
            <person name="Emerson J.B."/>
            <person name="Anantharaman K."/>
            <person name="Thomas B.C."/>
            <person name="Malmstrom R."/>
            <person name="Stieglmeier M."/>
            <person name="Klingl A."/>
            <person name="Woyke T."/>
            <person name="Ryan C.M."/>
            <person name="Banfield J.F."/>
        </authorList>
    </citation>
    <scope>NUCLEOTIDE SEQUENCE [LARGE SCALE GENOMIC DNA]</scope>
    <source>
        <strain evidence="2">CG11_big_fil_rev_8_21_14_0_20_43_7</strain>
    </source>
</reference>
<dbReference type="EMBL" id="PCWM01000029">
    <property type="protein sequence ID" value="PIR03218.1"/>
    <property type="molecule type" value="Genomic_DNA"/>
</dbReference>
<evidence type="ECO:0000313" key="2">
    <source>
        <dbReference type="EMBL" id="PIR03218.1"/>
    </source>
</evidence>
<protein>
    <submittedName>
        <fullName evidence="2">Uncharacterized protein</fullName>
    </submittedName>
</protein>
<dbReference type="SUPFAM" id="SSF49464">
    <property type="entry name" value="Carboxypeptidase regulatory domain-like"/>
    <property type="match status" value="1"/>
</dbReference>
<name>A0A2H0N2W1_9BACT</name>
<proteinExistence type="predicted"/>
<gene>
    <name evidence="2" type="ORF">COV60_01490</name>
</gene>
<evidence type="ECO:0000256" key="1">
    <source>
        <dbReference type="SAM" id="Phobius"/>
    </source>
</evidence>
<keyword evidence="1" id="KW-0472">Membrane</keyword>
<dbReference type="Pfam" id="PF07963">
    <property type="entry name" value="N_methyl"/>
    <property type="match status" value="1"/>
</dbReference>
<dbReference type="NCBIfam" id="TIGR02532">
    <property type="entry name" value="IV_pilin_GFxxxE"/>
    <property type="match status" value="1"/>
</dbReference>
<sequence length="653" mass="69244">MSVMTSSQNTTERSKKKCRGFTLLETLVAVGIFAIFAVGIYSGIQFVFKLVYNSRVRIIETSILNEQIEAIRTMSFYDVGIVNGSPAGLLERTVTTTRNGIVFEITRTIRNIDDSFDGTIDPEGGGQGGGECQEPKIEVCHSDNTLCVSDSALQGHLNHGDTEGACGGSPDFDNQPADYKFVDVSVLCTSCQQQSPVSMSTYIAPKFLEGDPTHGALFIEVFDANAEPVQGALVTIFASSTDPTYDFSDTTDNDGMVRIVDLASGIEAFHLTVTKNGYTTDRTIAPSESNPNPVKLPATVVAQNVSEVSFSIDEVASMELETLDASCVPIGSTNVTLTGGKLIGTSPDVLLTDLSAQTNGSGQYTFSNLVWDTYTFVVSGYDIIGSIPNETINLFPEVTQPVQLILGSATTNALRVDVVDSATSQPIANANVTVTSTEYNGSLVTGVGSIRQTDWSGGSGQETVGDSARFYTDDGNVDVLTSAGNITLRNTVGSYASNGWLESSTFDLGLEATYQNIIWEPIAQPSEAGNDAVRFQIASATSTAPTAWNFLGPDGTSGSYYTASNGVISDVHDDDRYMRYRAHLSTASSTYTPTVSDVSFTYTNSCTPPGQAYFGNISAGDFSIIAGAAGYATSSAGVEVGGYTKVTVTLQEE</sequence>
<evidence type="ECO:0000313" key="3">
    <source>
        <dbReference type="Proteomes" id="UP000229782"/>
    </source>
</evidence>
<keyword evidence="1" id="KW-0812">Transmembrane</keyword>